<proteinExistence type="predicted"/>
<dbReference type="Proteomes" id="UP001222027">
    <property type="component" value="Unassembled WGS sequence"/>
</dbReference>
<feature type="transmembrane region" description="Helical" evidence="1">
    <location>
        <begin position="488"/>
        <end position="513"/>
    </location>
</feature>
<dbReference type="PANTHER" id="PTHR33868">
    <property type="entry name" value="EXPRESSED PROTEIN"/>
    <property type="match status" value="1"/>
</dbReference>
<keyword evidence="1" id="KW-0472">Membrane</keyword>
<evidence type="ECO:0000313" key="3">
    <source>
        <dbReference type="Proteomes" id="UP001222027"/>
    </source>
</evidence>
<sequence length="516" mass="58594">MIQLPFPGTPLTFTRRKRGRSLSTQSPPTISVHVLGVTRFCPSLPHRHPSRYLLCDDANSLKFDLPQLSWSDKFCNEDYENSLRKWAPNGSCRSKGCLAAHCEPNSMNANLSPDTKWWLQLQPNFGYQKNFISEQLSSLEDEIDEKDKETMVPTSKLDLEPLPIDFDNSALKKEENILEPPSMVSTTVMMHDSETMVKEIKTATSNPQQLPKRKAPVSDYFHKKNELLDMESVDQLSLKRPEKASSDLETPWTGSNNSEPWWRIADKDELALLIAQKSMQQHIENCDLPKPRQTIHVTKNPSSPENLDKCGNFQSSSERKFSAGISNANEHSHNTFSFANSDKSSGERGYMLHDSEKLYSHMRGYVNKEQHEDNHTSEHDLSRAQLLEALRHSQTRARIAEIAAQKAYDEKEHIVKLLFRQASHLFAYKQWLRVLQLDNIFLQLKIKDHQIATIIPVLPWMPLKGKLSGKGNITRKGSKKHKLHICKYAVAFAVGLGMAGAGLLLGWTIGCLFPAI</sequence>
<dbReference type="EMBL" id="JAQQAF010000009">
    <property type="protein sequence ID" value="KAJ8460846.1"/>
    <property type="molecule type" value="Genomic_DNA"/>
</dbReference>
<evidence type="ECO:0008006" key="4">
    <source>
        <dbReference type="Google" id="ProtNLM"/>
    </source>
</evidence>
<keyword evidence="1" id="KW-0812">Transmembrane</keyword>
<keyword evidence="3" id="KW-1185">Reference proteome</keyword>
<dbReference type="PANTHER" id="PTHR33868:SF2">
    <property type="entry name" value="EXPRESSED PROTEIN"/>
    <property type="match status" value="1"/>
</dbReference>
<organism evidence="2 3">
    <name type="scientific">Ensete ventricosum</name>
    <name type="common">Abyssinian banana</name>
    <name type="synonym">Musa ensete</name>
    <dbReference type="NCBI Taxonomy" id="4639"/>
    <lineage>
        <taxon>Eukaryota</taxon>
        <taxon>Viridiplantae</taxon>
        <taxon>Streptophyta</taxon>
        <taxon>Embryophyta</taxon>
        <taxon>Tracheophyta</taxon>
        <taxon>Spermatophyta</taxon>
        <taxon>Magnoliopsida</taxon>
        <taxon>Liliopsida</taxon>
        <taxon>Zingiberales</taxon>
        <taxon>Musaceae</taxon>
        <taxon>Ensete</taxon>
    </lineage>
</organism>
<name>A0AAV8PQL2_ENSVE</name>
<evidence type="ECO:0000256" key="1">
    <source>
        <dbReference type="SAM" id="Phobius"/>
    </source>
</evidence>
<accession>A0AAV8PQL2</accession>
<comment type="caution">
    <text evidence="2">The sequence shown here is derived from an EMBL/GenBank/DDBJ whole genome shotgun (WGS) entry which is preliminary data.</text>
</comment>
<keyword evidence="1" id="KW-1133">Transmembrane helix</keyword>
<protein>
    <recommendedName>
        <fullName evidence="4">GTD-binding domain-containing protein</fullName>
    </recommendedName>
</protein>
<reference evidence="2 3" key="1">
    <citation type="submission" date="2022-12" db="EMBL/GenBank/DDBJ databases">
        <title>Chromosome-scale assembly of the Ensete ventricosum genome.</title>
        <authorList>
            <person name="Dussert Y."/>
            <person name="Stocks J."/>
            <person name="Wendawek A."/>
            <person name="Woldeyes F."/>
            <person name="Nichols R.A."/>
            <person name="Borrell J.S."/>
        </authorList>
    </citation>
    <scope>NUCLEOTIDE SEQUENCE [LARGE SCALE GENOMIC DNA]</scope>
    <source>
        <strain evidence="3">cv. Maze</strain>
        <tissue evidence="2">Seeds</tissue>
    </source>
</reference>
<dbReference type="AlphaFoldDB" id="A0AAV8PQL2"/>
<gene>
    <name evidence="2" type="ORF">OPV22_033772</name>
</gene>
<evidence type="ECO:0000313" key="2">
    <source>
        <dbReference type="EMBL" id="KAJ8460846.1"/>
    </source>
</evidence>